<dbReference type="InterPro" id="IPR051826">
    <property type="entry name" value="E3_ubiquitin-ligase_domain"/>
</dbReference>
<evidence type="ECO:0000256" key="2">
    <source>
        <dbReference type="ARBA" id="ARBA00022771"/>
    </source>
</evidence>
<dbReference type="Gene3D" id="3.30.1520.10">
    <property type="entry name" value="Phox-like domain"/>
    <property type="match status" value="1"/>
</dbReference>
<sequence length="211" mass="24677">MLTVYGNCVQTRTVFSGDHAFTRYDFELVFPVTQRRWTVRKRYSDCLRFRRQLQKWAAHTRGRIVLRVRALLATPFPRKRFDNLIHAVLSERSVGLKQFVFGLMHIYTDACCHLHDDDADLSDLHHMLHEFLQMPRALLGAWKTMAKHELRFPDDQCAICLGGYSIDDEIVALLPCTHAFHKDCVFTWLYERSSCPLCRAKMDSVRVLTTN</sequence>
<dbReference type="InterPro" id="IPR036871">
    <property type="entry name" value="PX_dom_sf"/>
</dbReference>
<evidence type="ECO:0000256" key="3">
    <source>
        <dbReference type="ARBA" id="ARBA00022833"/>
    </source>
</evidence>
<dbReference type="CDD" id="cd06093">
    <property type="entry name" value="PX_domain"/>
    <property type="match status" value="1"/>
</dbReference>
<protein>
    <recommendedName>
        <fullName evidence="9">RING-type domain-containing protein</fullName>
    </recommendedName>
</protein>
<dbReference type="EMBL" id="JH767207">
    <property type="protein sequence ID" value="EQC27483.1"/>
    <property type="molecule type" value="Genomic_DNA"/>
</dbReference>
<keyword evidence="2 4" id="KW-0863">Zinc-finger</keyword>
<name>T0R605_SAPDV</name>
<dbReference type="PROSITE" id="PS50195">
    <property type="entry name" value="PX"/>
    <property type="match status" value="1"/>
</dbReference>
<dbReference type="SUPFAM" id="SSF57850">
    <property type="entry name" value="RING/U-box"/>
    <property type="match status" value="1"/>
</dbReference>
<dbReference type="Gene3D" id="3.30.40.10">
    <property type="entry name" value="Zinc/RING finger domain, C3HC4 (zinc finger)"/>
    <property type="match status" value="1"/>
</dbReference>
<dbReference type="VEuPathDB" id="FungiDB:SDRG_14686"/>
<feature type="domain" description="PX" evidence="6">
    <location>
        <begin position="1"/>
        <end position="138"/>
    </location>
</feature>
<evidence type="ECO:0000259" key="6">
    <source>
        <dbReference type="PROSITE" id="PS50195"/>
    </source>
</evidence>
<dbReference type="SUPFAM" id="SSF64268">
    <property type="entry name" value="PX domain"/>
    <property type="match status" value="1"/>
</dbReference>
<dbReference type="SMART" id="SM00744">
    <property type="entry name" value="RINGv"/>
    <property type="match status" value="1"/>
</dbReference>
<proteinExistence type="predicted"/>
<feature type="domain" description="RING-type" evidence="5">
    <location>
        <begin position="157"/>
        <end position="199"/>
    </location>
</feature>
<dbReference type="InterPro" id="IPR011016">
    <property type="entry name" value="Znf_RING-CH"/>
</dbReference>
<dbReference type="RefSeq" id="XP_008619057.1">
    <property type="nucleotide sequence ID" value="XM_008620835.1"/>
</dbReference>
<dbReference type="SMART" id="SM00184">
    <property type="entry name" value="RING"/>
    <property type="match status" value="1"/>
</dbReference>
<dbReference type="GO" id="GO:0006511">
    <property type="term" value="P:ubiquitin-dependent protein catabolic process"/>
    <property type="evidence" value="ECO:0007669"/>
    <property type="project" value="TreeGrafter"/>
</dbReference>
<dbReference type="GeneID" id="19955413"/>
<evidence type="ECO:0000259" key="5">
    <source>
        <dbReference type="PROSITE" id="PS50089"/>
    </source>
</evidence>
<dbReference type="STRING" id="1156394.T0R605"/>
<reference evidence="7 8" key="1">
    <citation type="submission" date="2012-04" db="EMBL/GenBank/DDBJ databases">
        <title>The Genome Sequence of Saprolegnia declina VS20.</title>
        <authorList>
            <consortium name="The Broad Institute Genome Sequencing Platform"/>
            <person name="Russ C."/>
            <person name="Nusbaum C."/>
            <person name="Tyler B."/>
            <person name="van West P."/>
            <person name="Dieguez-Uribeondo J."/>
            <person name="de Bruijn I."/>
            <person name="Tripathy S."/>
            <person name="Jiang R."/>
            <person name="Young S.K."/>
            <person name="Zeng Q."/>
            <person name="Gargeya S."/>
            <person name="Fitzgerald M."/>
            <person name="Haas B."/>
            <person name="Abouelleil A."/>
            <person name="Alvarado L."/>
            <person name="Arachchi H.M."/>
            <person name="Berlin A."/>
            <person name="Chapman S.B."/>
            <person name="Goldberg J."/>
            <person name="Griggs A."/>
            <person name="Gujja S."/>
            <person name="Hansen M."/>
            <person name="Howarth C."/>
            <person name="Imamovic A."/>
            <person name="Larimer J."/>
            <person name="McCowen C."/>
            <person name="Montmayeur A."/>
            <person name="Murphy C."/>
            <person name="Neiman D."/>
            <person name="Pearson M."/>
            <person name="Priest M."/>
            <person name="Roberts A."/>
            <person name="Saif S."/>
            <person name="Shea T."/>
            <person name="Sisk P."/>
            <person name="Sykes S."/>
            <person name="Wortman J."/>
            <person name="Nusbaum C."/>
            <person name="Birren B."/>
        </authorList>
    </citation>
    <scope>NUCLEOTIDE SEQUENCE [LARGE SCALE GENOMIC DNA]</scope>
    <source>
        <strain evidence="7 8">VS20</strain>
    </source>
</reference>
<evidence type="ECO:0008006" key="9">
    <source>
        <dbReference type="Google" id="ProtNLM"/>
    </source>
</evidence>
<evidence type="ECO:0000256" key="4">
    <source>
        <dbReference type="PROSITE-ProRule" id="PRU00175"/>
    </source>
</evidence>
<gene>
    <name evidence="7" type="ORF">SDRG_14686</name>
</gene>
<dbReference type="AlphaFoldDB" id="T0R605"/>
<keyword evidence="8" id="KW-1185">Reference proteome</keyword>
<accession>T0R605</accession>
<evidence type="ECO:0000313" key="7">
    <source>
        <dbReference type="EMBL" id="EQC27483.1"/>
    </source>
</evidence>
<dbReference type="GO" id="GO:0035091">
    <property type="term" value="F:phosphatidylinositol binding"/>
    <property type="evidence" value="ECO:0007669"/>
    <property type="project" value="InterPro"/>
</dbReference>
<dbReference type="OMA" id="ALLPCTH"/>
<evidence type="ECO:0000313" key="8">
    <source>
        <dbReference type="Proteomes" id="UP000030762"/>
    </source>
</evidence>
<organism evidence="7 8">
    <name type="scientific">Saprolegnia diclina (strain VS20)</name>
    <dbReference type="NCBI Taxonomy" id="1156394"/>
    <lineage>
        <taxon>Eukaryota</taxon>
        <taxon>Sar</taxon>
        <taxon>Stramenopiles</taxon>
        <taxon>Oomycota</taxon>
        <taxon>Saprolegniomycetes</taxon>
        <taxon>Saprolegniales</taxon>
        <taxon>Saprolegniaceae</taxon>
        <taxon>Saprolegnia</taxon>
    </lineage>
</organism>
<dbReference type="InParanoid" id="T0R605"/>
<dbReference type="Pfam" id="PF00787">
    <property type="entry name" value="PX"/>
    <property type="match status" value="1"/>
</dbReference>
<dbReference type="Pfam" id="PF13639">
    <property type="entry name" value="zf-RING_2"/>
    <property type="match status" value="1"/>
</dbReference>
<dbReference type="InterPro" id="IPR001683">
    <property type="entry name" value="PX_dom"/>
</dbReference>
<keyword evidence="3" id="KW-0862">Zinc</keyword>
<dbReference type="eggNOG" id="KOG0800">
    <property type="taxonomic scope" value="Eukaryota"/>
</dbReference>
<dbReference type="PANTHER" id="PTHR22765">
    <property type="entry name" value="RING FINGER AND PROTEASE ASSOCIATED DOMAIN-CONTAINING"/>
    <property type="match status" value="1"/>
</dbReference>
<dbReference type="GO" id="GO:0008270">
    <property type="term" value="F:zinc ion binding"/>
    <property type="evidence" value="ECO:0007669"/>
    <property type="project" value="UniProtKB-KW"/>
</dbReference>
<dbReference type="InterPro" id="IPR001841">
    <property type="entry name" value="Znf_RING"/>
</dbReference>
<evidence type="ECO:0000256" key="1">
    <source>
        <dbReference type="ARBA" id="ARBA00022723"/>
    </source>
</evidence>
<dbReference type="InterPro" id="IPR013083">
    <property type="entry name" value="Znf_RING/FYVE/PHD"/>
</dbReference>
<dbReference type="GO" id="GO:0061630">
    <property type="term" value="F:ubiquitin protein ligase activity"/>
    <property type="evidence" value="ECO:0007669"/>
    <property type="project" value="TreeGrafter"/>
</dbReference>
<keyword evidence="1" id="KW-0479">Metal-binding</keyword>
<dbReference type="OrthoDB" id="4348522at2759"/>
<dbReference type="PROSITE" id="PS50089">
    <property type="entry name" value="ZF_RING_2"/>
    <property type="match status" value="1"/>
</dbReference>
<dbReference type="Proteomes" id="UP000030762">
    <property type="component" value="Unassembled WGS sequence"/>
</dbReference>